<evidence type="ECO:0000313" key="4">
    <source>
        <dbReference type="Proteomes" id="UP000663882"/>
    </source>
</evidence>
<dbReference type="EMBL" id="CAJNOO010000341">
    <property type="protein sequence ID" value="CAF0912042.1"/>
    <property type="molecule type" value="Genomic_DNA"/>
</dbReference>
<comment type="caution">
    <text evidence="1">The sequence shown here is derived from an EMBL/GenBank/DDBJ whole genome shotgun (WGS) entry which is preliminary data.</text>
</comment>
<evidence type="ECO:0000313" key="3">
    <source>
        <dbReference type="EMBL" id="CAF3506562.1"/>
    </source>
</evidence>
<accession>A0A814AAN8</accession>
<evidence type="ECO:0000313" key="2">
    <source>
        <dbReference type="EMBL" id="CAF1244645.1"/>
    </source>
</evidence>
<dbReference type="Proteomes" id="UP000663823">
    <property type="component" value="Unassembled WGS sequence"/>
</dbReference>
<sequence>MKSIDDADKYFLELTTQALKQIHLDIISLLVGKSILGNKLMKVPSKGYDSTTDNNQIFVVYHDAKAYTNYLIKYQ</sequence>
<dbReference type="OrthoDB" id="6133115at2759"/>
<reference evidence="1" key="1">
    <citation type="submission" date="2021-02" db="EMBL/GenBank/DDBJ databases">
        <authorList>
            <person name="Nowell W R."/>
        </authorList>
    </citation>
    <scope>NUCLEOTIDE SEQUENCE</scope>
</reference>
<gene>
    <name evidence="3" type="ORF">OTI717_LOCUS2014</name>
    <name evidence="1" type="ORF">RFH988_LOCUS9536</name>
    <name evidence="2" type="ORF">SEV965_LOCUS23408</name>
</gene>
<dbReference type="EMBL" id="CAJOAX010000092">
    <property type="protein sequence ID" value="CAF3506562.1"/>
    <property type="molecule type" value="Genomic_DNA"/>
</dbReference>
<dbReference type="AlphaFoldDB" id="A0A814AAN8"/>
<dbReference type="Proteomes" id="UP000663882">
    <property type="component" value="Unassembled WGS sequence"/>
</dbReference>
<proteinExistence type="predicted"/>
<evidence type="ECO:0000313" key="1">
    <source>
        <dbReference type="EMBL" id="CAF0912042.1"/>
    </source>
</evidence>
<name>A0A814AAN8_9BILA</name>
<dbReference type="Proteomes" id="UP000663889">
    <property type="component" value="Unassembled WGS sequence"/>
</dbReference>
<dbReference type="EMBL" id="CAJNOU010001725">
    <property type="protein sequence ID" value="CAF1244645.1"/>
    <property type="molecule type" value="Genomic_DNA"/>
</dbReference>
<protein>
    <submittedName>
        <fullName evidence="1">Uncharacterized protein</fullName>
    </submittedName>
</protein>
<dbReference type="Gene3D" id="3.90.228.10">
    <property type="match status" value="1"/>
</dbReference>
<organism evidence="1 4">
    <name type="scientific">Rotaria sordida</name>
    <dbReference type="NCBI Taxonomy" id="392033"/>
    <lineage>
        <taxon>Eukaryota</taxon>
        <taxon>Metazoa</taxon>
        <taxon>Spiralia</taxon>
        <taxon>Gnathifera</taxon>
        <taxon>Rotifera</taxon>
        <taxon>Eurotatoria</taxon>
        <taxon>Bdelloidea</taxon>
        <taxon>Philodinida</taxon>
        <taxon>Philodinidae</taxon>
        <taxon>Rotaria</taxon>
    </lineage>
</organism>